<name>A0ABW2J2D5_9BURK</name>
<evidence type="ECO:0000256" key="1">
    <source>
        <dbReference type="SAM" id="SignalP"/>
    </source>
</evidence>
<dbReference type="Gene3D" id="2.60.120.380">
    <property type="match status" value="1"/>
</dbReference>
<evidence type="ECO:0008006" key="4">
    <source>
        <dbReference type="Google" id="ProtNLM"/>
    </source>
</evidence>
<reference evidence="3" key="1">
    <citation type="journal article" date="2019" name="Int. J. Syst. Evol. Microbiol.">
        <title>The Global Catalogue of Microorganisms (GCM) 10K type strain sequencing project: providing services to taxonomists for standard genome sequencing and annotation.</title>
        <authorList>
            <consortium name="The Broad Institute Genomics Platform"/>
            <consortium name="The Broad Institute Genome Sequencing Center for Infectious Disease"/>
            <person name="Wu L."/>
            <person name="Ma J."/>
        </authorList>
    </citation>
    <scope>NUCLEOTIDE SEQUENCE [LARGE SCALE GENOMIC DNA]</scope>
    <source>
        <strain evidence="3">CCUG 36956</strain>
    </source>
</reference>
<accession>A0ABW2J2D5</accession>
<protein>
    <recommendedName>
        <fullName evidence="4">DNA breaking-rejoining protein</fullName>
    </recommendedName>
</protein>
<evidence type="ECO:0000313" key="2">
    <source>
        <dbReference type="EMBL" id="MFC7297547.1"/>
    </source>
</evidence>
<organism evidence="2 3">
    <name type="scientific">Herminiimonas aquatilis</name>
    <dbReference type="NCBI Taxonomy" id="345342"/>
    <lineage>
        <taxon>Bacteria</taxon>
        <taxon>Pseudomonadati</taxon>
        <taxon>Pseudomonadota</taxon>
        <taxon>Betaproteobacteria</taxon>
        <taxon>Burkholderiales</taxon>
        <taxon>Oxalobacteraceae</taxon>
        <taxon>Herminiimonas</taxon>
    </lineage>
</organism>
<dbReference type="RefSeq" id="WP_382232690.1">
    <property type="nucleotide sequence ID" value="NZ_JBHTCC010000001.1"/>
</dbReference>
<feature type="chain" id="PRO_5046086297" description="DNA breaking-rejoining protein" evidence="1">
    <location>
        <begin position="21"/>
        <end position="132"/>
    </location>
</feature>
<sequence>MRTQSIAPLIALLLSMPVMAADEVRSVTVQTNQLASAQTIQGTITGYQSADHNVQVAAGQTLTVHLDTSNTSSYFNVTAAGADQAMFIGSTSGNDYQGVMPSSGVYTIRVYMMRNAARRDEVAKYTLNIKIK</sequence>
<keyword evidence="3" id="KW-1185">Reference proteome</keyword>
<comment type="caution">
    <text evidence="2">The sequence shown here is derived from an EMBL/GenBank/DDBJ whole genome shotgun (WGS) entry which is preliminary data.</text>
</comment>
<proteinExistence type="predicted"/>
<gene>
    <name evidence="2" type="ORF">ACFQO0_03745</name>
</gene>
<keyword evidence="1" id="KW-0732">Signal</keyword>
<evidence type="ECO:0000313" key="3">
    <source>
        <dbReference type="Proteomes" id="UP001596379"/>
    </source>
</evidence>
<dbReference type="Proteomes" id="UP001596379">
    <property type="component" value="Unassembled WGS sequence"/>
</dbReference>
<feature type="signal peptide" evidence="1">
    <location>
        <begin position="1"/>
        <end position="20"/>
    </location>
</feature>
<dbReference type="EMBL" id="JBHTCC010000001">
    <property type="protein sequence ID" value="MFC7297547.1"/>
    <property type="molecule type" value="Genomic_DNA"/>
</dbReference>